<evidence type="ECO:0000313" key="1">
    <source>
        <dbReference type="EMBL" id="ADY56604.1"/>
    </source>
</evidence>
<evidence type="ECO:0008006" key="3">
    <source>
        <dbReference type="Google" id="ProtNLM"/>
    </source>
</evidence>
<keyword evidence="2" id="KW-1185">Reference proteome</keyword>
<reference evidence="2" key="2">
    <citation type="submission" date="2011-02" db="EMBL/GenBank/DDBJ databases">
        <title>The complete genome of Syntrophobotulus glycolicus DSM 8271.</title>
        <authorList>
            <person name="Lucas S."/>
            <person name="Copeland A."/>
            <person name="Lapidus A."/>
            <person name="Bruce D."/>
            <person name="Goodwin L."/>
            <person name="Pitluck S."/>
            <person name="Kyrpides N."/>
            <person name="Mavromatis K."/>
            <person name="Pagani I."/>
            <person name="Ivanova N."/>
            <person name="Mikhailova N."/>
            <person name="Chertkov O."/>
            <person name="Held B."/>
            <person name="Detter J.C."/>
            <person name="Tapia R."/>
            <person name="Han C."/>
            <person name="Land M."/>
            <person name="Hauser L."/>
            <person name="Markowitz V."/>
            <person name="Cheng J.-F."/>
            <person name="Hugenholtz P."/>
            <person name="Woyke T."/>
            <person name="Wu D."/>
            <person name="Spring S."/>
            <person name="Schroeder M."/>
            <person name="Brambilla E."/>
            <person name="Klenk H.-P."/>
            <person name="Eisen J.A."/>
        </authorList>
    </citation>
    <scope>NUCLEOTIDE SEQUENCE [LARGE SCALE GENOMIC DNA]</scope>
    <source>
        <strain evidence="2">DSM 8271 / FlGlyR</strain>
    </source>
</reference>
<dbReference type="KEGG" id="sgy:Sgly_2316"/>
<dbReference type="EMBL" id="CP002547">
    <property type="protein sequence ID" value="ADY56604.1"/>
    <property type="molecule type" value="Genomic_DNA"/>
</dbReference>
<gene>
    <name evidence="1" type="ordered locus">Sgly_2316</name>
</gene>
<name>F0SUF4_SYNGF</name>
<proteinExistence type="predicted"/>
<reference evidence="1 2" key="1">
    <citation type="journal article" date="2011" name="Stand. Genomic Sci.">
        <title>Complete genome sequence of Syntrophobotulus glycolicus type strain (FlGlyR).</title>
        <authorList>
            <person name="Han C."/>
            <person name="Mwirichia R."/>
            <person name="Chertkov O."/>
            <person name="Held B."/>
            <person name="Lapidus A."/>
            <person name="Nolan M."/>
            <person name="Lucas S."/>
            <person name="Hammon N."/>
            <person name="Deshpande S."/>
            <person name="Cheng J.F."/>
            <person name="Tapia R."/>
            <person name="Goodwin L."/>
            <person name="Pitluck S."/>
            <person name="Huntemann M."/>
            <person name="Liolios K."/>
            <person name="Ivanova N."/>
            <person name="Pagani I."/>
            <person name="Mavromatis K."/>
            <person name="Ovchinikova G."/>
            <person name="Pati A."/>
            <person name="Chen A."/>
            <person name="Palaniappan K."/>
            <person name="Land M."/>
            <person name="Hauser L."/>
            <person name="Brambilla E.M."/>
            <person name="Rohde M."/>
            <person name="Spring S."/>
            <person name="Sikorski J."/>
            <person name="Goker M."/>
            <person name="Woyke T."/>
            <person name="Bristow J."/>
            <person name="Eisen J.A."/>
            <person name="Markowitz V."/>
            <person name="Hugenholtz P."/>
            <person name="Kyrpides N.C."/>
            <person name="Klenk H.P."/>
            <person name="Detter J.C."/>
        </authorList>
    </citation>
    <scope>NUCLEOTIDE SEQUENCE [LARGE SCALE GENOMIC DNA]</scope>
    <source>
        <strain evidence="2">DSM 8271 / FlGlyR</strain>
    </source>
</reference>
<dbReference type="AlphaFoldDB" id="F0SUF4"/>
<dbReference type="STRING" id="645991.Sgly_2316"/>
<dbReference type="PANTHER" id="PTHR34374:SF1">
    <property type="entry name" value="LARGE RIBOSOMAL RNA SUBUNIT ACCUMULATION PROTEIN YCED HOMOLOG 1, CHLOROPLASTIC"/>
    <property type="match status" value="1"/>
</dbReference>
<sequence length="171" mass="19653">MFLKVNVSQLRKIEGGSKSYDFEEKFPPVELENDLFKFETPVKVHLDLLNSGKSLLVHGTVKTEIAAACSRCLNEFLYPLQFAFEDEWASSEQREEEARDVDLIFEKDEFEIDGRIDEHILLHLPMKLLCKEECKGLCPKCGVDLNQVNCGCTDEDIDPRLEILSRWNKGV</sequence>
<dbReference type="RefSeq" id="WP_013625469.1">
    <property type="nucleotide sequence ID" value="NC_015172.1"/>
</dbReference>
<dbReference type="eggNOG" id="COG1399">
    <property type="taxonomic scope" value="Bacteria"/>
</dbReference>
<dbReference type="Pfam" id="PF02620">
    <property type="entry name" value="YceD"/>
    <property type="match status" value="1"/>
</dbReference>
<protein>
    <recommendedName>
        <fullName evidence="3">DUF177 domain-containing protein</fullName>
    </recommendedName>
</protein>
<dbReference type="InterPro" id="IPR003772">
    <property type="entry name" value="YceD"/>
</dbReference>
<dbReference type="PANTHER" id="PTHR34374">
    <property type="entry name" value="LARGE RIBOSOMAL RNA SUBUNIT ACCUMULATION PROTEIN YCED HOMOLOG 1, CHLOROPLASTIC"/>
    <property type="match status" value="1"/>
</dbReference>
<organism evidence="1 2">
    <name type="scientific">Syntrophobotulus glycolicus (strain DSM 8271 / FlGlyR)</name>
    <dbReference type="NCBI Taxonomy" id="645991"/>
    <lineage>
        <taxon>Bacteria</taxon>
        <taxon>Bacillati</taxon>
        <taxon>Bacillota</taxon>
        <taxon>Clostridia</taxon>
        <taxon>Eubacteriales</taxon>
        <taxon>Desulfitobacteriaceae</taxon>
        <taxon>Syntrophobotulus</taxon>
    </lineage>
</organism>
<accession>F0SUF4</accession>
<evidence type="ECO:0000313" key="2">
    <source>
        <dbReference type="Proteomes" id="UP000007488"/>
    </source>
</evidence>
<dbReference type="HOGENOM" id="CLU_100236_1_1_9"/>
<dbReference type="Proteomes" id="UP000007488">
    <property type="component" value="Chromosome"/>
</dbReference>